<dbReference type="GO" id="GO:0005839">
    <property type="term" value="C:proteasome core complex"/>
    <property type="evidence" value="ECO:0007669"/>
    <property type="project" value="InterPro"/>
</dbReference>
<dbReference type="GO" id="GO:0005739">
    <property type="term" value="C:mitochondrion"/>
    <property type="evidence" value="ECO:0007669"/>
    <property type="project" value="TreeGrafter"/>
</dbReference>
<evidence type="ECO:0000259" key="5">
    <source>
        <dbReference type="SMART" id="SM00485"/>
    </source>
</evidence>
<dbReference type="InterPro" id="IPR049940">
    <property type="entry name" value="GluQ/Sye"/>
</dbReference>
<dbReference type="PANTHER" id="PTHR43311">
    <property type="entry name" value="GLUTAMATE--TRNA LIGASE"/>
    <property type="match status" value="1"/>
</dbReference>
<sequence length="1792" mass="200968">MGIKGLLKFMKPFIEPIHIKKYAGKRVGIDAYSWLHKEEYAFKAVKASGMASIGVRGKDFVYVVTQKKVLDKLMDQTSVTHLFPITKFLGLLATGMTADARTLVQQARNEAAEFQFRYGYEMPVDATSDGSKEQEAINLLVKNMKNDSAFTYEETMQTAISALQSVLQEDFKATKIEDGVNDLHDLDSSLASFPIKPLQAVKGSFDIGEGEGANGPNWKGVMPLESNTKSSRPMYQDTGRHEGENFGQSGSFTCQIILELKRYLSSTLIPDSAFSTNKVTGDGDMDFPQPKFPSECNYSGPLYHQRREANNTSEDASEGAVVQRGRFKVTSADLSPKVGDGKEEYTDGDIDDICKEWWLQRRVFVLSAPIGVFSSSDIRAAFTSSHGINCHKFLEPRVSCCVTQSVLVKRGRWLFNKLGPGIGGDYGPYRKSERNSMYKQYAEKLLESAQVYRCFCSNEALGFPMPSFAHVSLILAPDRSKLSKRHGATSVGQFRDMGYLPQAMMNYLALLSWGDGTENEFFTIDQFEMVVYEDGRLVPNEAYDDFVAQYSALASWLLSTINPHLLSQFVGAETVASIWATVLQYFATRTYANILKGLSCEYHPFMAVITSSGDMFPLDKVCTMMIDAEMQIAGFAAQEETVMVAPHIARGVVGQVVDQVEDEIVSNNQPGYDEEPAKAHNVAYDKCSCMFSSKGYRLHASTSDDASMAEQDQWVIDSGATHHVTTDADVIIHKTINGEVIFQGRMQEGLYVFPSTTMSTVCKNACVNVATAGDVYSLWHRSHKLLFCHFKTVYTEPFQLVYTDIWGPAHVASNGYYYYLSFVDAYSRHPWVYFLKERSQAVNTFKVFQQMVATQFGLSVKNGVVERKHRHIIELALVLLAEAAMPLCYWYYATITTTFLINRLPAKVLDRLSPSERLLGKKPDYDFMRVFGCKFFLHLRLFQQHKLEFRSHPWVEGSSNTSVSNKQKSIGLEVVTNMRQFRVNTAGACQGKTSNDMNMAALTEANPQEVLNADEEGGEVGTAEALESASQRQFVAVPYSFDNVASLRDDNDASSLNQHSMLTRMDVNNAFFHDDLHEEVFIQQPPRFEQVVDDGSPLVCRLKKALYDGQCVYILVCVDDIVLTGSSNKQIEEVVKLLGSEFSLKDLGDLHYFPGIEDAYEYRSIIVKRILRYLVGIINHGLVIAPAVVGFNIAAFADADWTANTNDRKSVSGYCVFVDVTTETTWVDAVLSDLGVAKHKIPIVWCDNNNVVAMTANPIYHAKSKHIELDVHFVREKVALKQVLVNYVPETQVADGFIKPLVAARFEVVKAREPIAERNPEKEFDALKNIGEDLRGAYRFPTSMLDRRMNIGDMVDNLRDNEVRSHARIRQAGHQLQTMIKGHKRLCFDFGGYGDKATIIASFDVVINTRMEPTSLHKVGRNGGEDIFGKGNSINKGDGIILANTSLMGERVAKGPVDLDLHGGGGDTVYNQKGDRGRKTDLRLFSRDVTARDEVGLVGSDKTGKNIFESTNKKDKNENDPIKNRVNGLTRECKLDHVANGETNNTPVLLEEVKNIIQRLYKINEKTMKETREREFTKNLTIRGVKVLKEAGSFLMDEIIIIAPFTRREENRSNTIGVSFHYSFFYGSRAEDETQGEREVTASVNLEITLEWGRDESQLSEMRMGNLHVGANLRRKRKGHFSSGGRVANANEKRTMIEFHTKKLMSKGIRVGFGLGIIVETNIEASSFILGKVRTLVDKVMENRVKERRDEVIVRFGRDISFAIVRRDGSIEITKDNRRIRGVYCQHPNIIA</sequence>
<evidence type="ECO:0000256" key="1">
    <source>
        <dbReference type="ARBA" id="ARBA00022598"/>
    </source>
</evidence>
<keyword evidence="7" id="KW-1185">Reference proteome</keyword>
<dbReference type="InterPro" id="IPR029060">
    <property type="entry name" value="PIN-like_dom_sf"/>
</dbReference>
<dbReference type="Pfam" id="PF00752">
    <property type="entry name" value="XPG_N"/>
    <property type="match status" value="1"/>
</dbReference>
<dbReference type="GO" id="GO:0005524">
    <property type="term" value="F:ATP binding"/>
    <property type="evidence" value="ECO:0007669"/>
    <property type="project" value="UniProtKB-KW"/>
</dbReference>
<dbReference type="InterPro" id="IPR014729">
    <property type="entry name" value="Rossmann-like_a/b/a_fold"/>
</dbReference>
<dbReference type="Gene3D" id="3.60.20.10">
    <property type="entry name" value="Glutamine Phosphoribosylpyrophosphate, subunit 1, domain 1"/>
    <property type="match status" value="2"/>
</dbReference>
<dbReference type="SUPFAM" id="SSF88723">
    <property type="entry name" value="PIN domain-like"/>
    <property type="match status" value="1"/>
</dbReference>
<reference evidence="6" key="1">
    <citation type="submission" date="2019-09" db="EMBL/GenBank/DDBJ databases">
        <title>Draft genome information of white flower Hibiscus syriacus.</title>
        <authorList>
            <person name="Kim Y.-M."/>
        </authorList>
    </citation>
    <scope>NUCLEOTIDE SEQUENCE [LARGE SCALE GENOMIC DNA]</scope>
    <source>
        <strain evidence="6">YM2019G1</strain>
    </source>
</reference>
<dbReference type="Gene3D" id="3.30.420.10">
    <property type="entry name" value="Ribonuclease H-like superfamily/Ribonuclease H"/>
    <property type="match status" value="1"/>
</dbReference>
<dbReference type="SUPFAM" id="SSF52374">
    <property type="entry name" value="Nucleotidylyl transferase"/>
    <property type="match status" value="1"/>
</dbReference>
<keyword evidence="3" id="KW-0067">ATP-binding</keyword>
<keyword evidence="2" id="KW-0547">Nucleotide-binding</keyword>
<dbReference type="Gene3D" id="3.40.50.620">
    <property type="entry name" value="HUPs"/>
    <property type="match status" value="1"/>
</dbReference>
<dbReference type="Proteomes" id="UP000436088">
    <property type="component" value="Unassembled WGS sequence"/>
</dbReference>
<dbReference type="Gene3D" id="3.90.800.10">
    <property type="entry name" value="Glutamyl-tRNA Synthetase, Domain 3"/>
    <property type="match status" value="1"/>
</dbReference>
<gene>
    <name evidence="6" type="ORF">F3Y22_tig00110511pilonHSYRG00146</name>
</gene>
<evidence type="ECO:0000256" key="4">
    <source>
        <dbReference type="ARBA" id="ARBA00023146"/>
    </source>
</evidence>
<evidence type="ECO:0000313" key="6">
    <source>
        <dbReference type="EMBL" id="KAE8701726.1"/>
    </source>
</evidence>
<accession>A0A6A3ACI2</accession>
<organism evidence="6 7">
    <name type="scientific">Hibiscus syriacus</name>
    <name type="common">Rose of Sharon</name>
    <dbReference type="NCBI Taxonomy" id="106335"/>
    <lineage>
        <taxon>Eukaryota</taxon>
        <taxon>Viridiplantae</taxon>
        <taxon>Streptophyta</taxon>
        <taxon>Embryophyta</taxon>
        <taxon>Tracheophyta</taxon>
        <taxon>Spermatophyta</taxon>
        <taxon>Magnoliopsida</taxon>
        <taxon>eudicotyledons</taxon>
        <taxon>Gunneridae</taxon>
        <taxon>Pentapetalae</taxon>
        <taxon>rosids</taxon>
        <taxon>malvids</taxon>
        <taxon>Malvales</taxon>
        <taxon>Malvaceae</taxon>
        <taxon>Malvoideae</taxon>
        <taxon>Hibiscus</taxon>
    </lineage>
</organism>
<dbReference type="GO" id="GO:0006424">
    <property type="term" value="P:glutamyl-tRNA aminoacylation"/>
    <property type="evidence" value="ECO:0007669"/>
    <property type="project" value="TreeGrafter"/>
</dbReference>
<evidence type="ECO:0000256" key="3">
    <source>
        <dbReference type="ARBA" id="ARBA00022840"/>
    </source>
</evidence>
<keyword evidence="1" id="KW-0436">Ligase</keyword>
<dbReference type="GO" id="GO:0004818">
    <property type="term" value="F:glutamate-tRNA ligase activity"/>
    <property type="evidence" value="ECO:0007669"/>
    <property type="project" value="TreeGrafter"/>
</dbReference>
<dbReference type="GO" id="GO:0051603">
    <property type="term" value="P:proteolysis involved in protein catabolic process"/>
    <property type="evidence" value="ECO:0007669"/>
    <property type="project" value="InterPro"/>
</dbReference>
<evidence type="ECO:0000256" key="2">
    <source>
        <dbReference type="ARBA" id="ARBA00022741"/>
    </source>
</evidence>
<comment type="caution">
    <text evidence="6">The sequence shown here is derived from an EMBL/GenBank/DDBJ whole genome shotgun (WGS) entry which is preliminary data.</text>
</comment>
<dbReference type="PANTHER" id="PTHR43311:SF2">
    <property type="entry name" value="GLUTAMATE--TRNA LIGASE, MITOCHONDRIAL-RELATED"/>
    <property type="match status" value="1"/>
</dbReference>
<dbReference type="SUPFAM" id="SSF53098">
    <property type="entry name" value="Ribonuclease H-like"/>
    <property type="match status" value="1"/>
</dbReference>
<dbReference type="InterPro" id="IPR029055">
    <property type="entry name" value="Ntn_hydrolases_N"/>
</dbReference>
<dbReference type="InterPro" id="IPR006085">
    <property type="entry name" value="XPG_DNA_repair_N"/>
</dbReference>
<dbReference type="InterPro" id="IPR020058">
    <property type="entry name" value="Glu/Gln-tRNA-synth_Ib_cat-dom"/>
</dbReference>
<keyword evidence="4" id="KW-0030">Aminoacyl-tRNA synthetase</keyword>
<dbReference type="InterPro" id="IPR043502">
    <property type="entry name" value="DNA/RNA_pol_sf"/>
</dbReference>
<dbReference type="GO" id="GO:0003676">
    <property type="term" value="F:nucleic acid binding"/>
    <property type="evidence" value="ECO:0007669"/>
    <property type="project" value="InterPro"/>
</dbReference>
<dbReference type="InterPro" id="IPR012337">
    <property type="entry name" value="RNaseH-like_sf"/>
</dbReference>
<dbReference type="Pfam" id="PF00227">
    <property type="entry name" value="Proteasome"/>
    <property type="match status" value="1"/>
</dbReference>
<dbReference type="GO" id="GO:0004518">
    <property type="term" value="F:nuclease activity"/>
    <property type="evidence" value="ECO:0007669"/>
    <property type="project" value="InterPro"/>
</dbReference>
<protein>
    <submittedName>
        <fullName evidence="6">Proteasome subunit alpha type-6</fullName>
    </submittedName>
</protein>
<dbReference type="SMART" id="SM00485">
    <property type="entry name" value="XPGN"/>
    <property type="match status" value="1"/>
</dbReference>
<dbReference type="EMBL" id="VEPZ02001016">
    <property type="protein sequence ID" value="KAE8701726.1"/>
    <property type="molecule type" value="Genomic_DNA"/>
</dbReference>
<dbReference type="InterPro" id="IPR036397">
    <property type="entry name" value="RNaseH_sf"/>
</dbReference>
<dbReference type="SUPFAM" id="SSF56672">
    <property type="entry name" value="DNA/RNA polymerases"/>
    <property type="match status" value="1"/>
</dbReference>
<dbReference type="Pfam" id="PF00749">
    <property type="entry name" value="tRNA-synt_1c"/>
    <property type="match status" value="1"/>
</dbReference>
<dbReference type="CDD" id="cd09272">
    <property type="entry name" value="RNase_HI_RT_Ty1"/>
    <property type="match status" value="1"/>
</dbReference>
<dbReference type="SUPFAM" id="SSF56235">
    <property type="entry name" value="N-terminal nucleophile aminohydrolases (Ntn hydrolases)"/>
    <property type="match status" value="1"/>
</dbReference>
<dbReference type="InterPro" id="IPR001353">
    <property type="entry name" value="Proteasome_sua/b"/>
</dbReference>
<name>A0A6A3ACI2_HIBSY</name>
<evidence type="ECO:0000313" key="7">
    <source>
        <dbReference type="Proteomes" id="UP000436088"/>
    </source>
</evidence>
<proteinExistence type="predicted"/>
<feature type="domain" description="XPG N-terminal" evidence="5">
    <location>
        <begin position="1"/>
        <end position="115"/>
    </location>
</feature>
<keyword evidence="6" id="KW-0647">Proteasome</keyword>